<accession>M4SSA8</accession>
<dbReference type="EMBL" id="KC611443">
    <property type="protein sequence ID" value="AGH58874.1"/>
    <property type="molecule type" value="Genomic_DNA"/>
</dbReference>
<proteinExistence type="predicted"/>
<evidence type="ECO:0000313" key="2">
    <source>
        <dbReference type="EMBL" id="AGH58874.1"/>
    </source>
</evidence>
<protein>
    <submittedName>
        <fullName evidence="2">Variant surface glycoprotein 2139</fullName>
    </submittedName>
</protein>
<reference evidence="2" key="2">
    <citation type="journal article" date="2014" name="Mol. Biochem. Parasitol.">
        <title>Capturing the variant surface glycoprotein repertoire (the VSGnome) of Trypanosoma brucei Lister 427.</title>
        <authorList>
            <person name="Cross G.A."/>
            <person name="Kim H.S."/>
            <person name="Wickstead B."/>
        </authorList>
    </citation>
    <scope>NUCLEOTIDE SEQUENCE</scope>
    <source>
        <strain evidence="2">Lister 427</strain>
    </source>
</reference>
<reference evidence="2" key="1">
    <citation type="submission" date="2013-02" db="EMBL/GenBank/DDBJ databases">
        <authorList>
            <person name="Cross G.A.M."/>
            <person name="Kim H.-S."/>
            <person name="Wickstead B."/>
        </authorList>
    </citation>
    <scope>NUCLEOTIDE SEQUENCE</scope>
    <source>
        <strain evidence="2">Lister 427</strain>
    </source>
</reference>
<dbReference type="VEuPathDB" id="TriTrypDB:Tb427_000111700"/>
<dbReference type="AlphaFoldDB" id="M4SSA8"/>
<feature type="compositionally biased region" description="Basic and acidic residues" evidence="1">
    <location>
        <begin position="261"/>
        <end position="275"/>
    </location>
</feature>
<organism evidence="2">
    <name type="scientific">Trypanosoma brucei</name>
    <dbReference type="NCBI Taxonomy" id="5691"/>
    <lineage>
        <taxon>Eukaryota</taxon>
        <taxon>Discoba</taxon>
        <taxon>Euglenozoa</taxon>
        <taxon>Kinetoplastea</taxon>
        <taxon>Metakinetoplastina</taxon>
        <taxon>Trypanosomatida</taxon>
        <taxon>Trypanosomatidae</taxon>
        <taxon>Trypanosoma</taxon>
    </lineage>
</organism>
<sequence length="317" mass="34074">VPPIEADQTDADSIIGGTGNIHLTQGAKTYTAAIHSDFNTKRQHSSTWAQKNNFDSIKIYRLKLKAQGATAEAPLIAKAQSDSGAKCKSGTVMEETASANNNLCIVSGAVTTTESLDLNQKTKNFNTEGRTAFGTGKFEHYAEDAAAATHNIMSEIQAAKTNFDPDGLASYTADEDFIAAVGLFFLGIDRQAATEDNGKAVQDTIKNNYGTGKEITTKFWDKLKEVKKTSKLLGTDQTGDISSVTDLGTAIMMLLETKVKENKQKQQEKTTETSKDQAGSGGKTEEKKDGDNKTATNTTESNSFVIHKAPLLLAVLF</sequence>
<feature type="non-terminal residue" evidence="2">
    <location>
        <position position="1"/>
    </location>
</feature>
<feature type="compositionally biased region" description="Basic and acidic residues" evidence="1">
    <location>
        <begin position="283"/>
        <end position="292"/>
    </location>
</feature>
<name>M4SSA8_9TRYP</name>
<evidence type="ECO:0000256" key="1">
    <source>
        <dbReference type="SAM" id="MobiDB-lite"/>
    </source>
</evidence>
<feature type="region of interest" description="Disordered" evidence="1">
    <location>
        <begin position="261"/>
        <end position="301"/>
    </location>
</feature>
<dbReference type="SUPFAM" id="SSF58087">
    <property type="entry name" value="Variant surface glycoprotein (N-terminal domain)"/>
    <property type="match status" value="1"/>
</dbReference>